<accession>A0A2P2QGW7</accession>
<dbReference type="EMBL" id="GGEC01085670">
    <property type="protein sequence ID" value="MBX66154.1"/>
    <property type="molecule type" value="Transcribed_RNA"/>
</dbReference>
<sequence>MSPVQIIKLRQTFSNFVTPPKCFKLHRPP</sequence>
<evidence type="ECO:0000313" key="1">
    <source>
        <dbReference type="EMBL" id="MBX66154.1"/>
    </source>
</evidence>
<organism evidence="1">
    <name type="scientific">Rhizophora mucronata</name>
    <name type="common">Asiatic mangrove</name>
    <dbReference type="NCBI Taxonomy" id="61149"/>
    <lineage>
        <taxon>Eukaryota</taxon>
        <taxon>Viridiplantae</taxon>
        <taxon>Streptophyta</taxon>
        <taxon>Embryophyta</taxon>
        <taxon>Tracheophyta</taxon>
        <taxon>Spermatophyta</taxon>
        <taxon>Magnoliopsida</taxon>
        <taxon>eudicotyledons</taxon>
        <taxon>Gunneridae</taxon>
        <taxon>Pentapetalae</taxon>
        <taxon>rosids</taxon>
        <taxon>fabids</taxon>
        <taxon>Malpighiales</taxon>
        <taxon>Rhizophoraceae</taxon>
        <taxon>Rhizophora</taxon>
    </lineage>
</organism>
<proteinExistence type="predicted"/>
<reference evidence="1" key="1">
    <citation type="submission" date="2018-02" db="EMBL/GenBank/DDBJ databases">
        <title>Rhizophora mucronata_Transcriptome.</title>
        <authorList>
            <person name="Meera S.P."/>
            <person name="Sreeshan A."/>
            <person name="Augustine A."/>
        </authorList>
    </citation>
    <scope>NUCLEOTIDE SEQUENCE</scope>
    <source>
        <tissue evidence="1">Leaf</tissue>
    </source>
</reference>
<dbReference type="AlphaFoldDB" id="A0A2P2QGW7"/>
<name>A0A2P2QGW7_RHIMU</name>
<protein>
    <submittedName>
        <fullName evidence="1">Uncharacterized protein</fullName>
    </submittedName>
</protein>